<dbReference type="CTD" id="6750463"/>
<organism evidence="2 3">
    <name type="scientific">Trichoplax adhaerens</name>
    <name type="common">Trichoplax reptans</name>
    <dbReference type="NCBI Taxonomy" id="10228"/>
    <lineage>
        <taxon>Eukaryota</taxon>
        <taxon>Metazoa</taxon>
        <taxon>Placozoa</taxon>
        <taxon>Uniplacotomia</taxon>
        <taxon>Trichoplacea</taxon>
        <taxon>Trichoplacidae</taxon>
        <taxon>Trichoplax</taxon>
    </lineage>
</organism>
<dbReference type="RefSeq" id="XP_002109815.1">
    <property type="nucleotide sequence ID" value="XM_002109779.1"/>
</dbReference>
<dbReference type="HOGENOM" id="CLU_041755_0_0_1"/>
<dbReference type="OrthoDB" id="444255at2759"/>
<evidence type="ECO:0000259" key="1">
    <source>
        <dbReference type="Pfam" id="PF04991"/>
    </source>
</evidence>
<proteinExistence type="predicted"/>
<keyword evidence="3" id="KW-1185">Reference proteome</keyword>
<dbReference type="Pfam" id="PF04991">
    <property type="entry name" value="LicD"/>
    <property type="match status" value="1"/>
</dbReference>
<evidence type="ECO:0000313" key="2">
    <source>
        <dbReference type="EMBL" id="EDV27981.1"/>
    </source>
</evidence>
<feature type="non-terminal residue" evidence="2">
    <location>
        <position position="311"/>
    </location>
</feature>
<dbReference type="PhylomeDB" id="B3RN93"/>
<dbReference type="InterPro" id="IPR007074">
    <property type="entry name" value="LicD/FKTN/FKRP_NTP_transf"/>
</dbReference>
<dbReference type="GO" id="GO:0035269">
    <property type="term" value="P:protein O-linked glycosylation via mannose"/>
    <property type="evidence" value="ECO:0000318"/>
    <property type="project" value="GO_Central"/>
</dbReference>
<dbReference type="InterPro" id="IPR052613">
    <property type="entry name" value="LicD_transferase"/>
</dbReference>
<dbReference type="PANTHER" id="PTHR13627:SF31">
    <property type="entry name" value="RIBITOL 5-PHOSPHATE TRANSFERASE FKRP"/>
    <property type="match status" value="1"/>
</dbReference>
<dbReference type="PANTHER" id="PTHR13627">
    <property type="entry name" value="FUKUTIN RELATED PROTEIN"/>
    <property type="match status" value="1"/>
</dbReference>
<sequence length="311" mass="36953">CDGTFSNVAILLKREVLFNFTVPLVRPYPTGRFRSLFKLITTLFIYRLRLKHETLFEKRRKTMYQRYYQSIKMKDYGNGNINLIYHRFKIKKIVGIDGEIEWLGCNKFTSRCFKTVIDDTPSYLYDGLWTPPCCIRALRETAIHVFNILNRFRIRYWLEGGSLLGAVRNGEIIPWDYDVDIGIHQDDIAKFDTLAALHTGRKLSVTDKQFYVWEKATEGKFFRVQFSQQNHMHVDLFPFYEKNGFMTKDTWFKTHKQDMKFPTQFIKPLQKIWFLGMMVSAPNNYTKFLELKFGEGVIEHPQYPNPKKLDI</sequence>
<dbReference type="GO" id="GO:0005794">
    <property type="term" value="C:Golgi apparatus"/>
    <property type="evidence" value="ECO:0000318"/>
    <property type="project" value="GO_Central"/>
</dbReference>
<dbReference type="GeneID" id="6750463"/>
<evidence type="ECO:0000313" key="3">
    <source>
        <dbReference type="Proteomes" id="UP000009022"/>
    </source>
</evidence>
<gene>
    <name evidence="2" type="ORF">TRIADDRAFT_14979</name>
</gene>
<name>B3RN93_TRIAD</name>
<dbReference type="STRING" id="10228.B3RN93"/>
<dbReference type="AlphaFoldDB" id="B3RN93"/>
<accession>B3RN93</accession>
<feature type="non-terminal residue" evidence="2">
    <location>
        <position position="1"/>
    </location>
</feature>
<dbReference type="eggNOG" id="ENOG502QV4Y">
    <property type="taxonomic scope" value="Eukaryota"/>
</dbReference>
<protein>
    <recommendedName>
        <fullName evidence="1">LicD/FKTN/FKRP nucleotidyltransferase domain-containing protein</fullName>
    </recommendedName>
</protein>
<reference evidence="2 3" key="1">
    <citation type="journal article" date="2008" name="Nature">
        <title>The Trichoplax genome and the nature of placozoans.</title>
        <authorList>
            <person name="Srivastava M."/>
            <person name="Begovic E."/>
            <person name="Chapman J."/>
            <person name="Putnam N.H."/>
            <person name="Hellsten U."/>
            <person name="Kawashima T."/>
            <person name="Kuo A."/>
            <person name="Mitros T."/>
            <person name="Salamov A."/>
            <person name="Carpenter M.L."/>
            <person name="Signorovitch A.Y."/>
            <person name="Moreno M.A."/>
            <person name="Kamm K."/>
            <person name="Grimwood J."/>
            <person name="Schmutz J."/>
            <person name="Shapiro H."/>
            <person name="Grigoriev I.V."/>
            <person name="Buss L.W."/>
            <person name="Schierwater B."/>
            <person name="Dellaporta S.L."/>
            <person name="Rokhsar D.S."/>
        </authorList>
    </citation>
    <scope>NUCLEOTIDE SEQUENCE [LARGE SCALE GENOMIC DNA]</scope>
    <source>
        <strain evidence="2 3">Grell-BS-1999</strain>
    </source>
</reference>
<dbReference type="EMBL" id="DS985242">
    <property type="protein sequence ID" value="EDV27981.1"/>
    <property type="molecule type" value="Genomic_DNA"/>
</dbReference>
<dbReference type="OMA" id="FIGCERN"/>
<dbReference type="KEGG" id="tad:TRIADDRAFT_14979"/>
<dbReference type="Proteomes" id="UP000009022">
    <property type="component" value="Unassembled WGS sequence"/>
</dbReference>
<dbReference type="FunCoup" id="B3RN93">
    <property type="interactions" value="235"/>
</dbReference>
<dbReference type="InParanoid" id="B3RN93"/>
<feature type="domain" description="LicD/FKTN/FKRP nucleotidyltransferase" evidence="1">
    <location>
        <begin position="154"/>
        <end position="197"/>
    </location>
</feature>